<evidence type="ECO:0000256" key="3">
    <source>
        <dbReference type="ARBA" id="ARBA00022729"/>
    </source>
</evidence>
<evidence type="ECO:0000313" key="6">
    <source>
        <dbReference type="EMBL" id="AQY21281.1"/>
    </source>
</evidence>
<dbReference type="PANTHER" id="PTHR33607:SF2">
    <property type="entry name" value="ENDONUCLEASE-1"/>
    <property type="match status" value="1"/>
</dbReference>
<keyword evidence="2" id="KW-0540">Nuclease</keyword>
<proteinExistence type="inferred from homology"/>
<dbReference type="NCBIfam" id="TIGR04183">
    <property type="entry name" value="Por_Secre_tail"/>
    <property type="match status" value="1"/>
</dbReference>
<sequence>MKNIYLILTLLIGGLGLAQIPNGYYDGTEGLSGYTLKSKLSEIITNGHRDRGYNGLWTAYATTDRDLYYENDNTILDIYSENPNGKDPYSYRYKTNQCGNYSGEGSCYNREHIIPQSLFSKASPMRNDAHFVVPTDGYVNGKRDSYPFGVVGTATWTSKNGSKLGKNSTSGYSGTVFEPIDEFKGDVARMILYFVTRYEKQIPNFQSGNMFNGTTTQGLEDWQLDILLTWHNQDPVSQREIDRNNAVYNHQSNRNPFIDHPEWVNKIWKTELSTKETHKNKDLKIYPNPVTGGKLYLSNWKDLDKIDIFSMDGKKVKSVKSSNEIDVSELPKGVYLLKVDSRTIKFIIR</sequence>
<dbReference type="EMBL" id="CP011859">
    <property type="protein sequence ID" value="AQY21281.1"/>
    <property type="molecule type" value="Genomic_DNA"/>
</dbReference>
<comment type="similarity">
    <text evidence="1">Belongs to the EndA/NucM nuclease family.</text>
</comment>
<evidence type="ECO:0000256" key="2">
    <source>
        <dbReference type="ARBA" id="ARBA00022722"/>
    </source>
</evidence>
<dbReference type="RefSeq" id="WP_079206495.1">
    <property type="nucleotide sequence ID" value="NZ_CP011859.1"/>
</dbReference>
<dbReference type="SUPFAM" id="SSF54060">
    <property type="entry name" value="His-Me finger endonucleases"/>
    <property type="match status" value="1"/>
</dbReference>
<keyword evidence="3" id="KW-0732">Signal</keyword>
<dbReference type="InterPro" id="IPR044925">
    <property type="entry name" value="His-Me_finger_sf"/>
</dbReference>
<evidence type="ECO:0000256" key="4">
    <source>
        <dbReference type="ARBA" id="ARBA00022801"/>
    </source>
</evidence>
<gene>
    <name evidence="6" type="primary">bsn</name>
    <name evidence="6" type="ORF">AB406_0321</name>
</gene>
<accession>A0A1S7DQH5</accession>
<keyword evidence="4" id="KW-0378">Hydrolase</keyword>
<dbReference type="GO" id="GO:0004518">
    <property type="term" value="F:nuclease activity"/>
    <property type="evidence" value="ECO:0007669"/>
    <property type="project" value="UniProtKB-KW"/>
</dbReference>
<dbReference type="InterPro" id="IPR026444">
    <property type="entry name" value="Secre_tail"/>
</dbReference>
<name>A0A1S7DQH5_RIEAN</name>
<dbReference type="GO" id="GO:0016787">
    <property type="term" value="F:hydrolase activity"/>
    <property type="evidence" value="ECO:0007669"/>
    <property type="project" value="UniProtKB-KW"/>
</dbReference>
<evidence type="ECO:0000313" key="7">
    <source>
        <dbReference type="Proteomes" id="UP000189883"/>
    </source>
</evidence>
<evidence type="ECO:0000256" key="1">
    <source>
        <dbReference type="ARBA" id="ARBA00006429"/>
    </source>
</evidence>
<dbReference type="Proteomes" id="UP000189883">
    <property type="component" value="Chromosome"/>
</dbReference>
<organism evidence="6 7">
    <name type="scientific">Riemerella anatipestifer</name>
    <name type="common">Moraxella anatipestifer</name>
    <dbReference type="NCBI Taxonomy" id="34085"/>
    <lineage>
        <taxon>Bacteria</taxon>
        <taxon>Pseudomonadati</taxon>
        <taxon>Bacteroidota</taxon>
        <taxon>Flavobacteriia</taxon>
        <taxon>Flavobacteriales</taxon>
        <taxon>Weeksellaceae</taxon>
        <taxon>Riemerella</taxon>
    </lineage>
</organism>
<evidence type="ECO:0000259" key="5">
    <source>
        <dbReference type="Pfam" id="PF18962"/>
    </source>
</evidence>
<reference evidence="6 7" key="1">
    <citation type="submission" date="2015-06" db="EMBL/GenBank/DDBJ databases">
        <title>R. anatipestifer strain HXb2 is the most virulent strain so far, and the genome sequence would help us uncover the pathogenesis.</title>
        <authorList>
            <person name="Hu Q."/>
            <person name="Qi J."/>
            <person name="Bo H."/>
            <person name="Liu G."/>
            <person name="Tao M."/>
            <person name="Ding Y."/>
            <person name="Xue Y."/>
        </authorList>
    </citation>
    <scope>NUCLEOTIDE SEQUENCE [LARGE SCALE GENOMIC DNA]</scope>
    <source>
        <strain evidence="6 7">HXb2</strain>
    </source>
</reference>
<dbReference type="Pfam" id="PF18962">
    <property type="entry name" value="Por_Secre_tail"/>
    <property type="match status" value="1"/>
</dbReference>
<dbReference type="AlphaFoldDB" id="A0A1S7DQH5"/>
<dbReference type="PANTHER" id="PTHR33607">
    <property type="entry name" value="ENDONUCLEASE-1"/>
    <property type="match status" value="1"/>
</dbReference>
<dbReference type="Pfam" id="PF04231">
    <property type="entry name" value="Endonuclease_1"/>
    <property type="match status" value="1"/>
</dbReference>
<protein>
    <submittedName>
        <fullName evidence="6">Extracellular ribonuclease</fullName>
    </submittedName>
</protein>
<dbReference type="InterPro" id="IPR007346">
    <property type="entry name" value="Endonuclease-I"/>
</dbReference>
<feature type="domain" description="Secretion system C-terminal sorting" evidence="5">
    <location>
        <begin position="285"/>
        <end position="345"/>
    </location>
</feature>